<gene>
    <name evidence="1" type="ORF">COV91_03975</name>
</gene>
<name>A0A2H0KB46_9BACT</name>
<dbReference type="AlphaFoldDB" id="A0A2H0KB46"/>
<sequence length="327" mass="36085">MTDIYFDDIVRSEKYKEVALNKAVFVLHKPKPKLKTFPMKTLTSLLALTAIVLSIFPTLTVAQSVPTAGTEPYLTLEIEPAPGIRTVQVGDDPNVTLTTVLARAVNIPAGKTAHLSRIRFRVQYSRTPKHVGQFGKRGESILPGEPLSGIDIPYDKSAEILTFEINASLTQKSARINIANDLPFDEPYLQVWSLEQSDIIDASIDGSPIPITIPPGSKDKPFAVIPRDSVQQRTVYNSYGESSKEIDMVFGVVPGMPYRLETSTDLMHWKSVHSFFSYTFEYVSFGFSSGSARDGNIQFARIVPQLLGNGDSVTIEIEPDDGPTPMF</sequence>
<evidence type="ECO:0000313" key="1">
    <source>
        <dbReference type="EMBL" id="PIQ68459.1"/>
    </source>
</evidence>
<protein>
    <submittedName>
        <fullName evidence="1">Uncharacterized protein</fullName>
    </submittedName>
</protein>
<reference evidence="1 2" key="1">
    <citation type="submission" date="2017-09" db="EMBL/GenBank/DDBJ databases">
        <title>Depth-based differentiation of microbial function through sediment-hosted aquifers and enrichment of novel symbionts in the deep terrestrial subsurface.</title>
        <authorList>
            <person name="Probst A.J."/>
            <person name="Ladd B."/>
            <person name="Jarett J.K."/>
            <person name="Geller-Mcgrath D.E."/>
            <person name="Sieber C.M."/>
            <person name="Emerson J.B."/>
            <person name="Anantharaman K."/>
            <person name="Thomas B.C."/>
            <person name="Malmstrom R."/>
            <person name="Stieglmeier M."/>
            <person name="Klingl A."/>
            <person name="Woyke T."/>
            <person name="Ryan C.M."/>
            <person name="Banfield J.F."/>
        </authorList>
    </citation>
    <scope>NUCLEOTIDE SEQUENCE [LARGE SCALE GENOMIC DNA]</scope>
    <source>
        <strain evidence="1">CG11_big_fil_rev_8_21_14_0_20_46_11</strain>
    </source>
</reference>
<evidence type="ECO:0000313" key="2">
    <source>
        <dbReference type="Proteomes" id="UP000229342"/>
    </source>
</evidence>
<dbReference type="Proteomes" id="UP000229342">
    <property type="component" value="Unassembled WGS sequence"/>
</dbReference>
<comment type="caution">
    <text evidence="1">The sequence shown here is derived from an EMBL/GenBank/DDBJ whole genome shotgun (WGS) entry which is preliminary data.</text>
</comment>
<dbReference type="EMBL" id="PCVG01000050">
    <property type="protein sequence ID" value="PIQ68459.1"/>
    <property type="molecule type" value="Genomic_DNA"/>
</dbReference>
<proteinExistence type="predicted"/>
<organism evidence="1 2">
    <name type="scientific">Candidatus Taylorbacteria bacterium CG11_big_fil_rev_8_21_14_0_20_46_11</name>
    <dbReference type="NCBI Taxonomy" id="1975025"/>
    <lineage>
        <taxon>Bacteria</taxon>
        <taxon>Candidatus Tayloriibacteriota</taxon>
    </lineage>
</organism>
<accession>A0A2H0KB46</accession>